<feature type="binding site" evidence="5">
    <location>
        <position position="208"/>
    </location>
    <ligand>
        <name>S-adenosyl-L-methionine</name>
        <dbReference type="ChEBI" id="CHEBI:59789"/>
    </ligand>
</feature>
<gene>
    <name evidence="5 8" type="primary">prmC</name>
    <name evidence="8" type="ORF">E3J62_10740</name>
</gene>
<comment type="caution">
    <text evidence="5">Lacks conserved residue(s) required for the propagation of feature annotation.</text>
</comment>
<accession>A0A523UP83</accession>
<sequence>MSSPYLKWRICSRVNRNIPAVDALRNAWQSLEGSAVESPRRAAEVILSEVLGIRIPEIYLQENIALDSVQYKDYFDMVERCRQGVPLTYVVGNVEFMGLKLVVPRGVFIPRPETETLCENVLNFLKRPSPLVVADICTGCGAIALALASFRKDLICYGTDSSPEAVDSARLNAARLGVSDRVTFFRGDLAQVLKPLNLEGKLDCLVANPPYVREGEMEVLPHGVRDHEPAAALDGGVDGLKMYWPILEEASSLLKCGGLIALEVGDGQAEHVKEMLTNLSFSRVEVGCDLRGISRFVTGFKREGERR</sequence>
<evidence type="ECO:0000313" key="8">
    <source>
        <dbReference type="EMBL" id="TET44326.1"/>
    </source>
</evidence>
<evidence type="ECO:0000256" key="5">
    <source>
        <dbReference type="HAMAP-Rule" id="MF_02126"/>
    </source>
</evidence>
<dbReference type="GO" id="GO:0003676">
    <property type="term" value="F:nucleic acid binding"/>
    <property type="evidence" value="ECO:0007669"/>
    <property type="project" value="InterPro"/>
</dbReference>
<feature type="domain" description="Methyltransferase small" evidence="6">
    <location>
        <begin position="125"/>
        <end position="216"/>
    </location>
</feature>
<evidence type="ECO:0000259" key="6">
    <source>
        <dbReference type="Pfam" id="PF05175"/>
    </source>
</evidence>
<dbReference type="InterPro" id="IPR007848">
    <property type="entry name" value="Small_mtfrase_dom"/>
</dbReference>
<dbReference type="InterPro" id="IPR002052">
    <property type="entry name" value="DNA_methylase_N6_adenine_CS"/>
</dbReference>
<evidence type="ECO:0000313" key="9">
    <source>
        <dbReference type="Proteomes" id="UP000315525"/>
    </source>
</evidence>
<dbReference type="NCBIfam" id="TIGR00536">
    <property type="entry name" value="hemK_fam"/>
    <property type="match status" value="1"/>
</dbReference>
<evidence type="ECO:0000256" key="1">
    <source>
        <dbReference type="ARBA" id="ARBA00022603"/>
    </source>
</evidence>
<feature type="binding site" evidence="5">
    <location>
        <position position="160"/>
    </location>
    <ligand>
        <name>S-adenosyl-L-methionine</name>
        <dbReference type="ChEBI" id="CHEBI:59789"/>
    </ligand>
</feature>
<dbReference type="InterPro" id="IPR004556">
    <property type="entry name" value="HemK-like"/>
</dbReference>
<dbReference type="CDD" id="cd02440">
    <property type="entry name" value="AdoMet_MTases"/>
    <property type="match status" value="1"/>
</dbReference>
<dbReference type="InterPro" id="IPR019874">
    <property type="entry name" value="RF_methyltr_PrmC"/>
</dbReference>
<dbReference type="Pfam" id="PF05175">
    <property type="entry name" value="MTS"/>
    <property type="match status" value="1"/>
</dbReference>
<dbReference type="InterPro" id="IPR050320">
    <property type="entry name" value="N5-glutamine_MTase"/>
</dbReference>
<keyword evidence="3 5" id="KW-0949">S-adenosyl-L-methionine</keyword>
<feature type="binding site" evidence="5">
    <location>
        <begin position="208"/>
        <end position="211"/>
    </location>
    <ligand>
        <name>substrate</name>
    </ligand>
</feature>
<evidence type="ECO:0000259" key="7">
    <source>
        <dbReference type="Pfam" id="PF17827"/>
    </source>
</evidence>
<dbReference type="PANTHER" id="PTHR18895">
    <property type="entry name" value="HEMK METHYLTRANSFERASE"/>
    <property type="match status" value="1"/>
</dbReference>
<dbReference type="SUPFAM" id="SSF53335">
    <property type="entry name" value="S-adenosyl-L-methionine-dependent methyltransferases"/>
    <property type="match status" value="1"/>
</dbReference>
<dbReference type="InterPro" id="IPR029063">
    <property type="entry name" value="SAM-dependent_MTases_sf"/>
</dbReference>
<protein>
    <recommendedName>
        <fullName evidence="5">Release factor glutamine methyltransferase</fullName>
        <shortName evidence="5">RF MTase</shortName>
        <ecNumber evidence="5">2.1.1.297</ecNumber>
    </recommendedName>
    <alternativeName>
        <fullName evidence="5">N5-glutamine methyltransferase PrmC</fullName>
    </alternativeName>
    <alternativeName>
        <fullName evidence="5">Protein-(glutamine-N5) MTase PrmC</fullName>
    </alternativeName>
    <alternativeName>
        <fullName evidence="5">Protein-glutamine N-methyltransferase PrmC</fullName>
    </alternativeName>
</protein>
<evidence type="ECO:0000256" key="4">
    <source>
        <dbReference type="ARBA" id="ARBA00048391"/>
    </source>
</evidence>
<comment type="caution">
    <text evidence="8">The sequence shown here is derived from an EMBL/GenBank/DDBJ whole genome shotgun (WGS) entry which is preliminary data.</text>
</comment>
<dbReference type="PANTHER" id="PTHR18895:SF74">
    <property type="entry name" value="MTRF1L RELEASE FACTOR GLUTAMINE METHYLTRANSFERASE"/>
    <property type="match status" value="1"/>
</dbReference>
<proteinExistence type="inferred from homology"/>
<keyword evidence="1 5" id="KW-0489">Methyltransferase</keyword>
<dbReference type="AlphaFoldDB" id="A0A523UP83"/>
<dbReference type="GO" id="GO:0032259">
    <property type="term" value="P:methylation"/>
    <property type="evidence" value="ECO:0007669"/>
    <property type="project" value="UniProtKB-KW"/>
</dbReference>
<dbReference type="EC" id="2.1.1.297" evidence="5"/>
<dbReference type="HAMAP" id="MF_02126">
    <property type="entry name" value="RF_methyltr_PrmC"/>
    <property type="match status" value="1"/>
</dbReference>
<evidence type="ECO:0000256" key="3">
    <source>
        <dbReference type="ARBA" id="ARBA00022691"/>
    </source>
</evidence>
<dbReference type="NCBIfam" id="TIGR03534">
    <property type="entry name" value="RF_mod_PrmC"/>
    <property type="match status" value="1"/>
</dbReference>
<evidence type="ECO:0000256" key="2">
    <source>
        <dbReference type="ARBA" id="ARBA00022679"/>
    </source>
</evidence>
<feature type="domain" description="Release factor glutamine methyltransferase N-terminal" evidence="7">
    <location>
        <begin position="22"/>
        <end position="92"/>
    </location>
</feature>
<dbReference type="Pfam" id="PF17827">
    <property type="entry name" value="PrmC_N"/>
    <property type="match status" value="1"/>
</dbReference>
<dbReference type="Gene3D" id="3.40.50.150">
    <property type="entry name" value="Vaccinia Virus protein VP39"/>
    <property type="match status" value="1"/>
</dbReference>
<reference evidence="8 9" key="1">
    <citation type="submission" date="2019-03" db="EMBL/GenBank/DDBJ databases">
        <title>Metabolic potential of uncultured bacteria and archaea associated with petroleum seepage in deep-sea sediments.</title>
        <authorList>
            <person name="Dong X."/>
            <person name="Hubert C."/>
        </authorList>
    </citation>
    <scope>NUCLEOTIDE SEQUENCE [LARGE SCALE GENOMIC DNA]</scope>
    <source>
        <strain evidence="8">E44_bin18</strain>
    </source>
</reference>
<organism evidence="8 9">
    <name type="scientific">candidate division TA06 bacterium</name>
    <dbReference type="NCBI Taxonomy" id="2250710"/>
    <lineage>
        <taxon>Bacteria</taxon>
        <taxon>Bacteria division TA06</taxon>
    </lineage>
</organism>
<dbReference type="Proteomes" id="UP000315525">
    <property type="component" value="Unassembled WGS sequence"/>
</dbReference>
<dbReference type="Gene3D" id="1.10.8.10">
    <property type="entry name" value="DNA helicase RuvA subunit, C-terminal domain"/>
    <property type="match status" value="1"/>
</dbReference>
<name>A0A523UP83_UNCT6</name>
<dbReference type="InterPro" id="IPR040758">
    <property type="entry name" value="PrmC_N"/>
</dbReference>
<comment type="similarity">
    <text evidence="5">Belongs to the protein N5-glutamine methyltransferase family. PrmC subfamily.</text>
</comment>
<dbReference type="EMBL" id="SOJN01000129">
    <property type="protein sequence ID" value="TET44326.1"/>
    <property type="molecule type" value="Genomic_DNA"/>
</dbReference>
<comment type="function">
    <text evidence="5">Methylates the class 1 translation termination release factors RF1/PrfA and RF2/PrfB on the glutamine residue of the universally conserved GGQ motif.</text>
</comment>
<dbReference type="GO" id="GO:0102559">
    <property type="term" value="F:peptide chain release factor N(5)-glutamine methyltransferase activity"/>
    <property type="evidence" value="ECO:0007669"/>
    <property type="project" value="UniProtKB-EC"/>
</dbReference>
<dbReference type="PROSITE" id="PS00092">
    <property type="entry name" value="N6_MTASE"/>
    <property type="match status" value="1"/>
</dbReference>
<comment type="catalytic activity">
    <reaction evidence="4 5">
        <text>L-glutaminyl-[peptide chain release factor] + S-adenosyl-L-methionine = N(5)-methyl-L-glutaminyl-[peptide chain release factor] + S-adenosyl-L-homocysteine + H(+)</text>
        <dbReference type="Rhea" id="RHEA:42896"/>
        <dbReference type="Rhea" id="RHEA-COMP:10271"/>
        <dbReference type="Rhea" id="RHEA-COMP:10272"/>
        <dbReference type="ChEBI" id="CHEBI:15378"/>
        <dbReference type="ChEBI" id="CHEBI:30011"/>
        <dbReference type="ChEBI" id="CHEBI:57856"/>
        <dbReference type="ChEBI" id="CHEBI:59789"/>
        <dbReference type="ChEBI" id="CHEBI:61891"/>
        <dbReference type="EC" id="2.1.1.297"/>
    </reaction>
</comment>
<keyword evidence="2 5" id="KW-0808">Transferase</keyword>